<feature type="region of interest" description="Disordered" evidence="1">
    <location>
        <begin position="1"/>
        <end position="45"/>
    </location>
</feature>
<reference evidence="2" key="1">
    <citation type="journal article" date="2023" name="Mol. Phylogenet. Evol.">
        <title>Genome-scale phylogeny and comparative genomics of the fungal order Sordariales.</title>
        <authorList>
            <person name="Hensen N."/>
            <person name="Bonometti L."/>
            <person name="Westerberg I."/>
            <person name="Brannstrom I.O."/>
            <person name="Guillou S."/>
            <person name="Cros-Aarteil S."/>
            <person name="Calhoun S."/>
            <person name="Haridas S."/>
            <person name="Kuo A."/>
            <person name="Mondo S."/>
            <person name="Pangilinan J."/>
            <person name="Riley R."/>
            <person name="LaButti K."/>
            <person name="Andreopoulos B."/>
            <person name="Lipzen A."/>
            <person name="Chen C."/>
            <person name="Yan M."/>
            <person name="Daum C."/>
            <person name="Ng V."/>
            <person name="Clum A."/>
            <person name="Steindorff A."/>
            <person name="Ohm R.A."/>
            <person name="Martin F."/>
            <person name="Silar P."/>
            <person name="Natvig D.O."/>
            <person name="Lalanne C."/>
            <person name="Gautier V."/>
            <person name="Ament-Velasquez S.L."/>
            <person name="Kruys A."/>
            <person name="Hutchinson M.I."/>
            <person name="Powell A.J."/>
            <person name="Barry K."/>
            <person name="Miller A.N."/>
            <person name="Grigoriev I.V."/>
            <person name="Debuchy R."/>
            <person name="Gladieux P."/>
            <person name="Hiltunen Thoren M."/>
            <person name="Johannesson H."/>
        </authorList>
    </citation>
    <scope>NUCLEOTIDE SEQUENCE</scope>
    <source>
        <strain evidence="2">PSN309</strain>
    </source>
</reference>
<gene>
    <name evidence="2" type="ORF">QBC35DRAFT_49078</name>
</gene>
<name>A0AAN6WLU8_9PEZI</name>
<evidence type="ECO:0008006" key="4">
    <source>
        <dbReference type="Google" id="ProtNLM"/>
    </source>
</evidence>
<evidence type="ECO:0000256" key="1">
    <source>
        <dbReference type="SAM" id="MobiDB-lite"/>
    </source>
</evidence>
<sequence length="433" mass="45895">MVGRCSKRRIRKRSTISATSSDGPSATSTGMQVHSRASSNRSNSVETCVLDSDRIDSGNGSGTMVGAVASTISVHVNTPVSLPTDTNPLSPLGGHDDNSNFDPTILSPLGDHPNFEEFAAMFEFQEHDPTNHRTITTATTNVNHDGSMDIDSHNDMPAQTHIRSGEQTEPLLMGTSLGSSSSSSNLERHMVLSGGSCPPMSGLEQLYMALGVPGEAPHAVRTCFAKIALLESQLAQGKRPVDELMQAGKICAQQLQAVIKHETYSQCFACPMLIVTAVDLMTVLYETIFAQLSNSGSSSTEGPGAALPGQETSNVAAGDTLLMYSTSPSTGLIQLGCFQPDPEDAARVWRHLILGELARLLQLVDSVAIPPRPHQGRGSNAPKNGGQAAGSGNGPVVPTSEANRSRAIATHRSLCDSLRQRINLLTTALQERF</sequence>
<feature type="region of interest" description="Disordered" evidence="1">
    <location>
        <begin position="371"/>
        <end position="400"/>
    </location>
</feature>
<accession>A0AAN6WLU8</accession>
<protein>
    <recommendedName>
        <fullName evidence="4">Aflatoxin regulatory protein domain-containing protein</fullName>
    </recommendedName>
</protein>
<feature type="region of interest" description="Disordered" evidence="1">
    <location>
        <begin position="82"/>
        <end position="102"/>
    </location>
</feature>
<feature type="compositionally biased region" description="Polar residues" evidence="1">
    <location>
        <begin position="22"/>
        <end position="45"/>
    </location>
</feature>
<comment type="caution">
    <text evidence="2">The sequence shown here is derived from an EMBL/GenBank/DDBJ whole genome shotgun (WGS) entry which is preliminary data.</text>
</comment>
<dbReference type="AlphaFoldDB" id="A0AAN6WLU8"/>
<evidence type="ECO:0000313" key="2">
    <source>
        <dbReference type="EMBL" id="KAK4184503.1"/>
    </source>
</evidence>
<organism evidence="2 3">
    <name type="scientific">Podospora australis</name>
    <dbReference type="NCBI Taxonomy" id="1536484"/>
    <lineage>
        <taxon>Eukaryota</taxon>
        <taxon>Fungi</taxon>
        <taxon>Dikarya</taxon>
        <taxon>Ascomycota</taxon>
        <taxon>Pezizomycotina</taxon>
        <taxon>Sordariomycetes</taxon>
        <taxon>Sordariomycetidae</taxon>
        <taxon>Sordariales</taxon>
        <taxon>Podosporaceae</taxon>
        <taxon>Podospora</taxon>
    </lineage>
</organism>
<dbReference type="Proteomes" id="UP001302126">
    <property type="component" value="Unassembled WGS sequence"/>
</dbReference>
<reference evidence="2" key="2">
    <citation type="submission" date="2023-05" db="EMBL/GenBank/DDBJ databases">
        <authorList>
            <consortium name="Lawrence Berkeley National Laboratory"/>
            <person name="Steindorff A."/>
            <person name="Hensen N."/>
            <person name="Bonometti L."/>
            <person name="Westerberg I."/>
            <person name="Brannstrom I.O."/>
            <person name="Guillou S."/>
            <person name="Cros-Aarteil S."/>
            <person name="Calhoun S."/>
            <person name="Haridas S."/>
            <person name="Kuo A."/>
            <person name="Mondo S."/>
            <person name="Pangilinan J."/>
            <person name="Riley R."/>
            <person name="Labutti K."/>
            <person name="Andreopoulos B."/>
            <person name="Lipzen A."/>
            <person name="Chen C."/>
            <person name="Yanf M."/>
            <person name="Daum C."/>
            <person name="Ng V."/>
            <person name="Clum A."/>
            <person name="Ohm R."/>
            <person name="Martin F."/>
            <person name="Silar P."/>
            <person name="Natvig D."/>
            <person name="Lalanne C."/>
            <person name="Gautier V."/>
            <person name="Ament-Velasquez S.L."/>
            <person name="Kruys A."/>
            <person name="Hutchinson M.I."/>
            <person name="Powell A.J."/>
            <person name="Barry K."/>
            <person name="Miller A.N."/>
            <person name="Grigoriev I.V."/>
            <person name="Debuchy R."/>
            <person name="Gladieux P."/>
            <person name="Thoren M.H."/>
            <person name="Johannesson H."/>
        </authorList>
    </citation>
    <scope>NUCLEOTIDE SEQUENCE</scope>
    <source>
        <strain evidence="2">PSN309</strain>
    </source>
</reference>
<keyword evidence="3" id="KW-1185">Reference proteome</keyword>
<proteinExistence type="predicted"/>
<dbReference type="EMBL" id="MU864485">
    <property type="protein sequence ID" value="KAK4184503.1"/>
    <property type="molecule type" value="Genomic_DNA"/>
</dbReference>
<evidence type="ECO:0000313" key="3">
    <source>
        <dbReference type="Proteomes" id="UP001302126"/>
    </source>
</evidence>
<feature type="compositionally biased region" description="Basic residues" evidence="1">
    <location>
        <begin position="1"/>
        <end position="14"/>
    </location>
</feature>